<organism evidence="1 2">
    <name type="scientific">Novipirellula herctigrandis</name>
    <dbReference type="NCBI Taxonomy" id="2527986"/>
    <lineage>
        <taxon>Bacteria</taxon>
        <taxon>Pseudomonadati</taxon>
        <taxon>Planctomycetota</taxon>
        <taxon>Planctomycetia</taxon>
        <taxon>Pirellulales</taxon>
        <taxon>Pirellulaceae</taxon>
        <taxon>Novipirellula</taxon>
    </lineage>
</organism>
<evidence type="ECO:0000313" key="2">
    <source>
        <dbReference type="Proteomes" id="UP000315010"/>
    </source>
</evidence>
<dbReference type="EMBL" id="SJPJ01000001">
    <property type="protein sequence ID" value="TWT81886.1"/>
    <property type="molecule type" value="Genomic_DNA"/>
</dbReference>
<protein>
    <submittedName>
        <fullName evidence="1">Uncharacterized protein</fullName>
    </submittedName>
</protein>
<comment type="caution">
    <text evidence="1">The sequence shown here is derived from an EMBL/GenBank/DDBJ whole genome shotgun (WGS) entry which is preliminary data.</text>
</comment>
<gene>
    <name evidence="1" type="ORF">CA13_33410</name>
</gene>
<evidence type="ECO:0000313" key="1">
    <source>
        <dbReference type="EMBL" id="TWT81886.1"/>
    </source>
</evidence>
<keyword evidence="2" id="KW-1185">Reference proteome</keyword>
<sequence length="688" mass="74347">MRFLRPQASLLVFFIVYWGILNVPQASAGIVPENVIVVVNSGSTESRTLANYYCELRDIPTGNVIFLEDVPKRLTIELGDFKSKILMPLLETIDKRGLAGQAKVIAYSAGFPTSVTVKEHTARLTDTAAKKYQSGTASLTGLTFFYRFILADEAGYLGWESNLYARGTFQRTFRNPFSGEEAEQYDSAIEGLESDTAKASAESLKALFETHPTLTALAIKSAEAYSAADDPQAAAEMLRKAIAGGWDYARYLKETKLLSALIEDEPIASAVKAMNAAPLSMQSPVGFSSLRGWMASGEAVPVKDGGISFLLSCMLGTVHAHGSTIDRAVEVLQRSATADRTYPDGEYLFTLTGDVRTKTRLPGIANTLVYLSNQGEMAKIVHGALPKDSVNVCGLMLGVATFDLLTRRWKFVPGAIADNLTSHGANYHTASQTKLNALLHAGAAMSSGSVAEPYSLQFKFPHPMMYGYYADGVTAIEAFYLSITSPYQTLIVGDPLCQPFARPPIDQVEMAMKSTVGSKAELINVVGIRRSAKETESPTAQAHHAELFVNGKLVQAAPALANYNLRFPDKLSGELQITLAVVGKDPTEPMMRYAKTFRAPGRYDAPVLKVEVTEAGKADVSVLCKEAQSVEIFCFDQSLVMIQGDSGTSSIDLSKLGDGPLRLQAIASFADVDGEVVAKVRGERTVIE</sequence>
<name>A0A5C5Z4D6_9BACT</name>
<accession>A0A5C5Z4D6</accession>
<dbReference type="AlphaFoldDB" id="A0A5C5Z4D6"/>
<dbReference type="OrthoDB" id="9778224at2"/>
<proteinExistence type="predicted"/>
<dbReference type="RefSeq" id="WP_146398054.1">
    <property type="nucleotide sequence ID" value="NZ_SJPJ01000001.1"/>
</dbReference>
<dbReference type="Proteomes" id="UP000315010">
    <property type="component" value="Unassembled WGS sequence"/>
</dbReference>
<reference evidence="1 2" key="1">
    <citation type="submission" date="2019-02" db="EMBL/GenBank/DDBJ databases">
        <title>Deep-cultivation of Planctomycetes and their phenomic and genomic characterization uncovers novel biology.</title>
        <authorList>
            <person name="Wiegand S."/>
            <person name="Jogler M."/>
            <person name="Boedeker C."/>
            <person name="Pinto D."/>
            <person name="Vollmers J."/>
            <person name="Rivas-Marin E."/>
            <person name="Kohn T."/>
            <person name="Peeters S.H."/>
            <person name="Heuer A."/>
            <person name="Rast P."/>
            <person name="Oberbeckmann S."/>
            <person name="Bunk B."/>
            <person name="Jeske O."/>
            <person name="Meyerdierks A."/>
            <person name="Storesund J.E."/>
            <person name="Kallscheuer N."/>
            <person name="Luecker S."/>
            <person name="Lage O.M."/>
            <person name="Pohl T."/>
            <person name="Merkel B.J."/>
            <person name="Hornburger P."/>
            <person name="Mueller R.-W."/>
            <person name="Bruemmer F."/>
            <person name="Labrenz M."/>
            <person name="Spormann A.M."/>
            <person name="Op Den Camp H."/>
            <person name="Overmann J."/>
            <person name="Amann R."/>
            <person name="Jetten M.S.M."/>
            <person name="Mascher T."/>
            <person name="Medema M.H."/>
            <person name="Devos D.P."/>
            <person name="Kaster A.-K."/>
            <person name="Ovreas L."/>
            <person name="Rohde M."/>
            <person name="Galperin M.Y."/>
            <person name="Jogler C."/>
        </authorList>
    </citation>
    <scope>NUCLEOTIDE SEQUENCE [LARGE SCALE GENOMIC DNA]</scope>
    <source>
        <strain evidence="1 2">CA13</strain>
    </source>
</reference>